<feature type="domain" description="Isopropylmalate dehydrogenase-like" evidence="9">
    <location>
        <begin position="9"/>
        <end position="120"/>
    </location>
</feature>
<evidence type="ECO:0000256" key="4">
    <source>
        <dbReference type="ARBA" id="ARBA00022532"/>
    </source>
</evidence>
<accession>A0A831R5Y5</accession>
<keyword evidence="5" id="KW-0479">Metal-binding</keyword>
<reference evidence="10" key="1">
    <citation type="journal article" date="2020" name="mSystems">
        <title>Genome- and Community-Level Interaction Insights into Carbon Utilization and Element Cycling Functions of Hydrothermarchaeota in Hydrothermal Sediment.</title>
        <authorList>
            <person name="Zhou Z."/>
            <person name="Liu Y."/>
            <person name="Xu W."/>
            <person name="Pan J."/>
            <person name="Luo Z.H."/>
            <person name="Li M."/>
        </authorList>
    </citation>
    <scope>NUCLEOTIDE SEQUENCE [LARGE SCALE GENOMIC DNA]</scope>
    <source>
        <strain evidence="10">HyVt-357</strain>
    </source>
</reference>
<dbReference type="PANTHER" id="PTHR11822:SF21">
    <property type="entry name" value="ISOCITRATE DEHYDROGENASE [NADP], MITOCHONDRIAL"/>
    <property type="match status" value="1"/>
</dbReference>
<feature type="non-terminal residue" evidence="10">
    <location>
        <position position="1"/>
    </location>
</feature>
<dbReference type="GO" id="GO:0006102">
    <property type="term" value="P:isocitrate metabolic process"/>
    <property type="evidence" value="ECO:0007669"/>
    <property type="project" value="InterPro"/>
</dbReference>
<dbReference type="GO" id="GO:0004450">
    <property type="term" value="F:isocitrate dehydrogenase (NADP+) activity"/>
    <property type="evidence" value="ECO:0007669"/>
    <property type="project" value="InterPro"/>
</dbReference>
<dbReference type="InterPro" id="IPR024084">
    <property type="entry name" value="IsoPropMal-DH-like_dom"/>
</dbReference>
<evidence type="ECO:0000256" key="7">
    <source>
        <dbReference type="ARBA" id="ARBA00023002"/>
    </source>
</evidence>
<dbReference type="Proteomes" id="UP000885748">
    <property type="component" value="Unassembled WGS sequence"/>
</dbReference>
<sequence>PRNALYPSQNLDGDIFSDISAALGGSLATASSIIESKDGTMLFEAPHGTAHDLYLKYLESDGRDAHFNPSALIFALANALETLGEREGNAPLTEYAVNLKSALTDTVDKGIVTADLKSKTVDPDSEQVVDMTGFLNAVERALK</sequence>
<comment type="cofactor">
    <cofactor evidence="2">
        <name>Mg(2+)</name>
        <dbReference type="ChEBI" id="CHEBI:18420"/>
    </cofactor>
</comment>
<evidence type="ECO:0000256" key="8">
    <source>
        <dbReference type="ARBA" id="ARBA00023211"/>
    </source>
</evidence>
<proteinExistence type="inferred from homology"/>
<evidence type="ECO:0000259" key="9">
    <source>
        <dbReference type="Pfam" id="PF00180"/>
    </source>
</evidence>
<keyword evidence="7" id="KW-0560">Oxidoreductase</keyword>
<dbReference type="SUPFAM" id="SSF53659">
    <property type="entry name" value="Isocitrate/Isopropylmalate dehydrogenase-like"/>
    <property type="match status" value="1"/>
</dbReference>
<dbReference type="Pfam" id="PF00180">
    <property type="entry name" value="Iso_dh"/>
    <property type="match status" value="1"/>
</dbReference>
<dbReference type="PANTHER" id="PTHR11822">
    <property type="entry name" value="NADP-SPECIFIC ISOCITRATE DEHYDROGENASE"/>
    <property type="match status" value="1"/>
</dbReference>
<name>A0A831R5Y5_9GAMM</name>
<keyword evidence="8" id="KW-0464">Manganese</keyword>
<dbReference type="EMBL" id="DRGY01000085">
    <property type="protein sequence ID" value="HEA52794.1"/>
    <property type="molecule type" value="Genomic_DNA"/>
</dbReference>
<dbReference type="GO" id="GO:0006099">
    <property type="term" value="P:tricarboxylic acid cycle"/>
    <property type="evidence" value="ECO:0007669"/>
    <property type="project" value="UniProtKB-KW"/>
</dbReference>
<comment type="similarity">
    <text evidence="3">Belongs to the isocitrate and isopropylmalate dehydrogenases family.</text>
</comment>
<evidence type="ECO:0000256" key="5">
    <source>
        <dbReference type="ARBA" id="ARBA00022723"/>
    </source>
</evidence>
<comment type="caution">
    <text evidence="10">The sequence shown here is derived from an EMBL/GenBank/DDBJ whole genome shotgun (WGS) entry which is preliminary data.</text>
</comment>
<dbReference type="Gene3D" id="3.40.718.10">
    <property type="entry name" value="Isopropylmalate Dehydrogenase"/>
    <property type="match status" value="1"/>
</dbReference>
<protein>
    <submittedName>
        <fullName evidence="10">3-isopropylmalate dehydrogenase</fullName>
    </submittedName>
</protein>
<organism evidence="10">
    <name type="scientific">Marinobacter antarcticus</name>
    <dbReference type="NCBI Taxonomy" id="564117"/>
    <lineage>
        <taxon>Bacteria</taxon>
        <taxon>Pseudomonadati</taxon>
        <taxon>Pseudomonadota</taxon>
        <taxon>Gammaproteobacteria</taxon>
        <taxon>Pseudomonadales</taxon>
        <taxon>Marinobacteraceae</taxon>
        <taxon>Marinobacter</taxon>
    </lineage>
</organism>
<comment type="cofactor">
    <cofactor evidence="1">
        <name>Mn(2+)</name>
        <dbReference type="ChEBI" id="CHEBI:29035"/>
    </cofactor>
</comment>
<dbReference type="InterPro" id="IPR004790">
    <property type="entry name" value="Isocitrate_DH_NADP"/>
</dbReference>
<dbReference type="AlphaFoldDB" id="A0A831R5Y5"/>
<evidence type="ECO:0000256" key="6">
    <source>
        <dbReference type="ARBA" id="ARBA00022842"/>
    </source>
</evidence>
<evidence type="ECO:0000256" key="2">
    <source>
        <dbReference type="ARBA" id="ARBA00001946"/>
    </source>
</evidence>
<evidence type="ECO:0000313" key="10">
    <source>
        <dbReference type="EMBL" id="HEA52794.1"/>
    </source>
</evidence>
<gene>
    <name evidence="10" type="ORF">ENI00_10855</name>
</gene>
<dbReference type="GO" id="GO:0046872">
    <property type="term" value="F:metal ion binding"/>
    <property type="evidence" value="ECO:0007669"/>
    <property type="project" value="UniProtKB-KW"/>
</dbReference>
<keyword evidence="4" id="KW-0816">Tricarboxylic acid cycle</keyword>
<evidence type="ECO:0000256" key="1">
    <source>
        <dbReference type="ARBA" id="ARBA00001936"/>
    </source>
</evidence>
<dbReference type="RefSeq" id="WP_304101898.1">
    <property type="nucleotide sequence ID" value="NZ_DRGY01000085.1"/>
</dbReference>
<evidence type="ECO:0000256" key="3">
    <source>
        <dbReference type="ARBA" id="ARBA00007769"/>
    </source>
</evidence>
<keyword evidence="6" id="KW-0460">Magnesium</keyword>